<evidence type="ECO:0008006" key="5">
    <source>
        <dbReference type="Google" id="ProtNLM"/>
    </source>
</evidence>
<reference evidence="3" key="1">
    <citation type="submission" date="2023-02" db="EMBL/GenBank/DDBJ databases">
        <title>Identification and recombinant expression of a fungal hydrolase from Papiliotrema laurentii that hydrolyzes apple cutin and clears colloidal polyester polyurethane.</title>
        <authorList>
            <consortium name="DOE Joint Genome Institute"/>
            <person name="Roman V.A."/>
            <person name="Bojanowski C."/>
            <person name="Crable B.R."/>
            <person name="Wagner D.N."/>
            <person name="Hung C.S."/>
            <person name="Nadeau L.J."/>
            <person name="Schratz L."/>
            <person name="Haridas S."/>
            <person name="Pangilinan J."/>
            <person name="Lipzen A."/>
            <person name="Na H."/>
            <person name="Yan M."/>
            <person name="Ng V."/>
            <person name="Grigoriev I.V."/>
            <person name="Spatafora J.W."/>
            <person name="Barlow D."/>
            <person name="Biffinger J."/>
            <person name="Kelley-Loughnane N."/>
            <person name="Varaljay V.A."/>
            <person name="Crookes-Goodson W.J."/>
        </authorList>
    </citation>
    <scope>NUCLEOTIDE SEQUENCE</scope>
    <source>
        <strain evidence="3">5307AH</strain>
    </source>
</reference>
<evidence type="ECO:0000313" key="3">
    <source>
        <dbReference type="EMBL" id="KAK1922635.1"/>
    </source>
</evidence>
<accession>A0AAD9CY81</accession>
<gene>
    <name evidence="3" type="ORF">DB88DRAFT_495781</name>
</gene>
<dbReference type="EMBL" id="JAODAN010000008">
    <property type="protein sequence ID" value="KAK1922635.1"/>
    <property type="molecule type" value="Genomic_DNA"/>
</dbReference>
<keyword evidence="2" id="KW-1133">Transmembrane helix</keyword>
<proteinExistence type="predicted"/>
<evidence type="ECO:0000256" key="1">
    <source>
        <dbReference type="SAM" id="MobiDB-lite"/>
    </source>
</evidence>
<protein>
    <recommendedName>
        <fullName evidence="5">Transmembrane protein</fullName>
    </recommendedName>
</protein>
<sequence length="661" mass="70476">MHPGQAWSKRQQSVLQGTSAFFIADTSPLIQYGDGIKSNWTQGYAPQPDGYDQTLHLVSSHETLAVNLSASTLTLLIPAFPGCSATISINSSVPASACATTSAAGDIPFSLNDLPWGMHRVKWDSGPVGSTDRVIFWGVQGSRMVEPTQMTNVTIDDTFVRREGVMLQYQGAWDHLDGKGKRSGNTDVSQAFNSSLAVTSKSGASLSLTGTGSAVYLYGTVGPDHGSASVTLNGELVATRMNLTSPWAMSYELLWFATGLDVSKPFNVSMTSLEDKKMTLDFLVMSVDGPTLSALRVGDRNASFLTTIGGKLSIYLAAPLLVVVLLALGLFCFVRRRRRRAKAAAPMPSAMTSHTDSQAEKRSSVGGWSGFSGLSGHSAEEVFVSYESGRSQRLSERWTSPTSPGDSRQLHRNPSVPSTRTLPALPEGQSMQGSPVTEDGSNGTWSRPIRSLLASSFTTDSDTHRRETHLPPYSPGQTGTAFTENSPSDPFPSSEYEKAAQLLQAVRVPPGSSIIDTAGPSRHIARASTVAPSEVLSVFGQPPSERRDSAMTSFSHLPMSQTPLPHSSPALPPTRPKINTDVDTRHASTPVSALTSSPIHSAMPLLRASPVSAWRDLQASKHGRSTTTGSVVSNDGSAARPDSDVIPFETFARGLRLGGKI</sequence>
<feature type="transmembrane region" description="Helical" evidence="2">
    <location>
        <begin position="312"/>
        <end position="334"/>
    </location>
</feature>
<feature type="compositionally biased region" description="Polar residues" evidence="1">
    <location>
        <begin position="475"/>
        <end position="488"/>
    </location>
</feature>
<feature type="region of interest" description="Disordered" evidence="1">
    <location>
        <begin position="393"/>
        <end position="494"/>
    </location>
</feature>
<feature type="compositionally biased region" description="Polar residues" evidence="1">
    <location>
        <begin position="625"/>
        <end position="636"/>
    </location>
</feature>
<dbReference type="AlphaFoldDB" id="A0AAD9CY81"/>
<dbReference type="Proteomes" id="UP001182556">
    <property type="component" value="Unassembled WGS sequence"/>
</dbReference>
<feature type="compositionally biased region" description="Polar residues" evidence="1">
    <location>
        <begin position="429"/>
        <end position="445"/>
    </location>
</feature>
<name>A0AAD9CY81_PAPLA</name>
<organism evidence="3 4">
    <name type="scientific">Papiliotrema laurentii</name>
    <name type="common">Cryptococcus laurentii</name>
    <dbReference type="NCBI Taxonomy" id="5418"/>
    <lineage>
        <taxon>Eukaryota</taxon>
        <taxon>Fungi</taxon>
        <taxon>Dikarya</taxon>
        <taxon>Basidiomycota</taxon>
        <taxon>Agaricomycotina</taxon>
        <taxon>Tremellomycetes</taxon>
        <taxon>Tremellales</taxon>
        <taxon>Rhynchogastremaceae</taxon>
        <taxon>Papiliotrema</taxon>
    </lineage>
</organism>
<keyword evidence="2" id="KW-0812">Transmembrane</keyword>
<keyword evidence="2" id="KW-0472">Membrane</keyword>
<keyword evidence="4" id="KW-1185">Reference proteome</keyword>
<evidence type="ECO:0000313" key="4">
    <source>
        <dbReference type="Proteomes" id="UP001182556"/>
    </source>
</evidence>
<dbReference type="Gene3D" id="2.60.120.260">
    <property type="entry name" value="Galactose-binding domain-like"/>
    <property type="match status" value="1"/>
</dbReference>
<evidence type="ECO:0000256" key="2">
    <source>
        <dbReference type="SAM" id="Phobius"/>
    </source>
</evidence>
<feature type="region of interest" description="Disordered" evidence="1">
    <location>
        <begin position="617"/>
        <end position="640"/>
    </location>
</feature>
<comment type="caution">
    <text evidence="3">The sequence shown here is derived from an EMBL/GenBank/DDBJ whole genome shotgun (WGS) entry which is preliminary data.</text>
</comment>
<feature type="compositionally biased region" description="Polar residues" evidence="1">
    <location>
        <begin position="393"/>
        <end position="406"/>
    </location>
</feature>
<feature type="region of interest" description="Disordered" evidence="1">
    <location>
        <begin position="343"/>
        <end position="364"/>
    </location>
</feature>